<dbReference type="EMBL" id="MU001682">
    <property type="protein sequence ID" value="KAF2456638.1"/>
    <property type="molecule type" value="Genomic_DNA"/>
</dbReference>
<keyword evidence="4" id="KW-1185">Reference proteome</keyword>
<name>A0A6A6NYJ7_9PEZI</name>
<dbReference type="SMART" id="SM00317">
    <property type="entry name" value="SET"/>
    <property type="match status" value="1"/>
</dbReference>
<evidence type="ECO:0000313" key="4">
    <source>
        <dbReference type="Proteomes" id="UP000799766"/>
    </source>
</evidence>
<sequence length="413" mass="46286">MKAAVSFVSLAWLSLVPTEFVLAASSPPTHSTCSPPGLRPAPGQLCSLEEGPEFAYDDSLWTHDVQCFYTTSNQESKLCLYTDANFKFGRGISIFTRPSIAANITGQYKFRHPEQLPEFLSPPAQPPYEQVELPGRGVGLFANRTIQRGEVIFVDTSVILLAREAQSSLPRSTIKKILWRALEQLPEPTQDMVFNLHRQTGGDAMADIMQTNGLGQVIGDGIRHLAIVPDAARINHDCRPNAYYRFDDKTMELSIIALRDIKSGEELTFTYIDPELPRDERRERLQKSWGFECSCSLCGASGDVVVGSDNRLELIKNTRKQMVEAASKPFELINHLEKLIDLYDQEGLHASKPRFYEIAAYTYSQLGDDKRALEHGKLAVEYWSAIAGKGSGEARRMREFVKDPKSHPSWRSA</sequence>
<feature type="domain" description="SET" evidence="2">
    <location>
        <begin position="126"/>
        <end position="272"/>
    </location>
</feature>
<accession>A0A6A6NYJ7</accession>
<dbReference type="Gene3D" id="1.25.40.10">
    <property type="entry name" value="Tetratricopeptide repeat domain"/>
    <property type="match status" value="1"/>
</dbReference>
<dbReference type="SUPFAM" id="SSF82199">
    <property type="entry name" value="SET domain"/>
    <property type="match status" value="1"/>
</dbReference>
<dbReference type="InterPro" id="IPR011990">
    <property type="entry name" value="TPR-like_helical_dom_sf"/>
</dbReference>
<evidence type="ECO:0000259" key="2">
    <source>
        <dbReference type="PROSITE" id="PS50280"/>
    </source>
</evidence>
<evidence type="ECO:0000256" key="1">
    <source>
        <dbReference type="SAM" id="SignalP"/>
    </source>
</evidence>
<feature type="chain" id="PRO_5025438465" description="SET domain-containing protein" evidence="1">
    <location>
        <begin position="24"/>
        <end position="413"/>
    </location>
</feature>
<dbReference type="AlphaFoldDB" id="A0A6A6NYJ7"/>
<gene>
    <name evidence="3" type="ORF">BDY21DRAFT_345684</name>
</gene>
<dbReference type="PROSITE" id="PS50280">
    <property type="entry name" value="SET"/>
    <property type="match status" value="1"/>
</dbReference>
<dbReference type="Proteomes" id="UP000799766">
    <property type="component" value="Unassembled WGS sequence"/>
</dbReference>
<dbReference type="InterPro" id="IPR001214">
    <property type="entry name" value="SET_dom"/>
</dbReference>
<dbReference type="Pfam" id="PF00856">
    <property type="entry name" value="SET"/>
    <property type="match status" value="1"/>
</dbReference>
<dbReference type="PANTHER" id="PTHR47332">
    <property type="entry name" value="SET DOMAIN-CONTAINING PROTEIN 5"/>
    <property type="match status" value="1"/>
</dbReference>
<dbReference type="InterPro" id="IPR053185">
    <property type="entry name" value="SET_domain_protein"/>
</dbReference>
<dbReference type="Gene3D" id="2.170.270.10">
    <property type="entry name" value="SET domain"/>
    <property type="match status" value="1"/>
</dbReference>
<proteinExistence type="predicted"/>
<keyword evidence="1" id="KW-0732">Signal</keyword>
<dbReference type="CDD" id="cd20071">
    <property type="entry name" value="SET_SMYD"/>
    <property type="match status" value="1"/>
</dbReference>
<protein>
    <recommendedName>
        <fullName evidence="2">SET domain-containing protein</fullName>
    </recommendedName>
</protein>
<evidence type="ECO:0000313" key="3">
    <source>
        <dbReference type="EMBL" id="KAF2456638.1"/>
    </source>
</evidence>
<organism evidence="3 4">
    <name type="scientific">Lineolata rhizophorae</name>
    <dbReference type="NCBI Taxonomy" id="578093"/>
    <lineage>
        <taxon>Eukaryota</taxon>
        <taxon>Fungi</taxon>
        <taxon>Dikarya</taxon>
        <taxon>Ascomycota</taxon>
        <taxon>Pezizomycotina</taxon>
        <taxon>Dothideomycetes</taxon>
        <taxon>Dothideomycetes incertae sedis</taxon>
        <taxon>Lineolatales</taxon>
        <taxon>Lineolataceae</taxon>
        <taxon>Lineolata</taxon>
    </lineage>
</organism>
<dbReference type="InterPro" id="IPR046341">
    <property type="entry name" value="SET_dom_sf"/>
</dbReference>
<dbReference type="PANTHER" id="PTHR47332:SF6">
    <property type="entry name" value="SET DOMAIN-CONTAINING PROTEIN"/>
    <property type="match status" value="1"/>
</dbReference>
<reference evidence="3" key="1">
    <citation type="journal article" date="2020" name="Stud. Mycol.">
        <title>101 Dothideomycetes genomes: a test case for predicting lifestyles and emergence of pathogens.</title>
        <authorList>
            <person name="Haridas S."/>
            <person name="Albert R."/>
            <person name="Binder M."/>
            <person name="Bloem J."/>
            <person name="Labutti K."/>
            <person name="Salamov A."/>
            <person name="Andreopoulos B."/>
            <person name="Baker S."/>
            <person name="Barry K."/>
            <person name="Bills G."/>
            <person name="Bluhm B."/>
            <person name="Cannon C."/>
            <person name="Castanera R."/>
            <person name="Culley D."/>
            <person name="Daum C."/>
            <person name="Ezra D."/>
            <person name="Gonzalez J."/>
            <person name="Henrissat B."/>
            <person name="Kuo A."/>
            <person name="Liang C."/>
            <person name="Lipzen A."/>
            <person name="Lutzoni F."/>
            <person name="Magnuson J."/>
            <person name="Mondo S."/>
            <person name="Nolan M."/>
            <person name="Ohm R."/>
            <person name="Pangilinan J."/>
            <person name="Park H.-J."/>
            <person name="Ramirez L."/>
            <person name="Alfaro M."/>
            <person name="Sun H."/>
            <person name="Tritt A."/>
            <person name="Yoshinaga Y."/>
            <person name="Zwiers L.-H."/>
            <person name="Turgeon B."/>
            <person name="Goodwin S."/>
            <person name="Spatafora J."/>
            <person name="Crous P."/>
            <person name="Grigoriev I."/>
        </authorList>
    </citation>
    <scope>NUCLEOTIDE SEQUENCE</scope>
    <source>
        <strain evidence="3">ATCC 16933</strain>
    </source>
</reference>
<feature type="signal peptide" evidence="1">
    <location>
        <begin position="1"/>
        <end position="23"/>
    </location>
</feature>
<dbReference type="OrthoDB" id="1028014at2759"/>